<feature type="transmembrane region" description="Helical" evidence="1">
    <location>
        <begin position="38"/>
        <end position="56"/>
    </location>
</feature>
<dbReference type="Gene3D" id="1.20.1070.10">
    <property type="entry name" value="Rhodopsin 7-helix transmembrane proteins"/>
    <property type="match status" value="1"/>
</dbReference>
<dbReference type="EMBL" id="UYWX01020414">
    <property type="protein sequence ID" value="VDM32333.1"/>
    <property type="molecule type" value="Genomic_DNA"/>
</dbReference>
<dbReference type="STRING" id="6205.A0A0R3X3F7"/>
<name>A0A0R3X3F7_HYDTA</name>
<feature type="transmembrane region" description="Helical" evidence="1">
    <location>
        <begin position="154"/>
        <end position="176"/>
    </location>
</feature>
<keyword evidence="3" id="KW-1185">Reference proteome</keyword>
<dbReference type="WBParaSite" id="TTAC_0000787901-mRNA-1">
    <property type="protein sequence ID" value="TTAC_0000787901-mRNA-1"/>
    <property type="gene ID" value="TTAC_0000787901"/>
</dbReference>
<feature type="transmembrane region" description="Helical" evidence="1">
    <location>
        <begin position="68"/>
        <end position="88"/>
    </location>
</feature>
<reference evidence="2 3" key="2">
    <citation type="submission" date="2018-11" db="EMBL/GenBank/DDBJ databases">
        <authorList>
            <consortium name="Pathogen Informatics"/>
        </authorList>
    </citation>
    <scope>NUCLEOTIDE SEQUENCE [LARGE SCALE GENOMIC DNA]</scope>
</reference>
<dbReference type="SUPFAM" id="SSF81321">
    <property type="entry name" value="Family A G protein-coupled receptor-like"/>
    <property type="match status" value="1"/>
</dbReference>
<evidence type="ECO:0000313" key="4">
    <source>
        <dbReference type="WBParaSite" id="TTAC_0000787901-mRNA-1"/>
    </source>
</evidence>
<feature type="transmembrane region" description="Helical" evidence="1">
    <location>
        <begin position="7"/>
        <end position="32"/>
    </location>
</feature>
<protein>
    <submittedName>
        <fullName evidence="4">G protein-coupled receptor</fullName>
    </submittedName>
</protein>
<proteinExistence type="predicted"/>
<keyword evidence="1" id="KW-1133">Transmembrane helix</keyword>
<feature type="transmembrane region" description="Helical" evidence="1">
    <location>
        <begin position="123"/>
        <end position="142"/>
    </location>
</feature>
<accession>A0A0R3X3F7</accession>
<sequence>MSLLYRIFNVYLGVPTALLGILTSFLSLSLFWKDSTTFLGTRILLFSVSVTDIGYLSLHSFYHLTEDLVPNSFSTQLTILLAIAFYGLNVFEMARNWLLVVVALERLLFFLRPNDFQQWWTPSVIGGAEVTVIVSVLLYYQVCTSAIMITVENGVSAVANYFSIITSTSNFFVYILQSQRYRRRLVHMLHLQQYRWFRTHGNGDVE</sequence>
<evidence type="ECO:0000313" key="3">
    <source>
        <dbReference type="Proteomes" id="UP000274429"/>
    </source>
</evidence>
<gene>
    <name evidence="2" type="ORF">TTAC_LOCUS7864</name>
</gene>
<dbReference type="OrthoDB" id="6271103at2759"/>
<reference evidence="4" key="1">
    <citation type="submission" date="2017-02" db="UniProtKB">
        <authorList>
            <consortium name="WormBaseParasite"/>
        </authorList>
    </citation>
    <scope>IDENTIFICATION</scope>
</reference>
<evidence type="ECO:0000313" key="2">
    <source>
        <dbReference type="EMBL" id="VDM32333.1"/>
    </source>
</evidence>
<keyword evidence="1" id="KW-0812">Transmembrane</keyword>
<dbReference type="Proteomes" id="UP000274429">
    <property type="component" value="Unassembled WGS sequence"/>
</dbReference>
<keyword evidence="1" id="KW-0472">Membrane</keyword>
<organism evidence="4">
    <name type="scientific">Hydatigena taeniaeformis</name>
    <name type="common">Feline tapeworm</name>
    <name type="synonym">Taenia taeniaeformis</name>
    <dbReference type="NCBI Taxonomy" id="6205"/>
    <lineage>
        <taxon>Eukaryota</taxon>
        <taxon>Metazoa</taxon>
        <taxon>Spiralia</taxon>
        <taxon>Lophotrochozoa</taxon>
        <taxon>Platyhelminthes</taxon>
        <taxon>Cestoda</taxon>
        <taxon>Eucestoda</taxon>
        <taxon>Cyclophyllidea</taxon>
        <taxon>Taeniidae</taxon>
        <taxon>Hydatigera</taxon>
    </lineage>
</organism>
<evidence type="ECO:0000256" key="1">
    <source>
        <dbReference type="SAM" id="Phobius"/>
    </source>
</evidence>
<dbReference type="AlphaFoldDB" id="A0A0R3X3F7"/>